<dbReference type="OrthoDB" id="7433489at2"/>
<dbReference type="Gene3D" id="3.40.50.12780">
    <property type="entry name" value="N-terminal domain of ligase-like"/>
    <property type="match status" value="1"/>
</dbReference>
<dbReference type="CDD" id="cd04433">
    <property type="entry name" value="AFD_class_I"/>
    <property type="match status" value="1"/>
</dbReference>
<evidence type="ECO:0000259" key="2">
    <source>
        <dbReference type="Pfam" id="PF13193"/>
    </source>
</evidence>
<dbReference type="InterPro" id="IPR025110">
    <property type="entry name" value="AMP-bd_C"/>
</dbReference>
<keyword evidence="3" id="KW-0436">Ligase</keyword>
<protein>
    <submittedName>
        <fullName evidence="3">Acyl-CoA synthetase (AMP-forming)/AMP-acid ligase II</fullName>
    </submittedName>
</protein>
<proteinExistence type="predicted"/>
<dbReference type="SUPFAM" id="SSF56801">
    <property type="entry name" value="Acetyl-CoA synthetase-like"/>
    <property type="match status" value="1"/>
</dbReference>
<gene>
    <name evidence="3" type="ORF">C8P69_10178</name>
</gene>
<evidence type="ECO:0000259" key="1">
    <source>
        <dbReference type="Pfam" id="PF00501"/>
    </source>
</evidence>
<dbReference type="AlphaFoldDB" id="A0A2T4ZHF1"/>
<comment type="caution">
    <text evidence="3">The sequence shown here is derived from an EMBL/GenBank/DDBJ whole genome shotgun (WGS) entry which is preliminary data.</text>
</comment>
<evidence type="ECO:0000313" key="4">
    <source>
        <dbReference type="Proteomes" id="UP000241808"/>
    </source>
</evidence>
<dbReference type="PANTHER" id="PTHR43201">
    <property type="entry name" value="ACYL-COA SYNTHETASE"/>
    <property type="match status" value="1"/>
</dbReference>
<dbReference type="PANTHER" id="PTHR43201:SF32">
    <property type="entry name" value="2-SUCCINYLBENZOATE--COA LIGASE, CHLOROPLASTIC_PEROXISOMAL"/>
    <property type="match status" value="1"/>
</dbReference>
<feature type="domain" description="AMP-binding enzyme C-terminal" evidence="2">
    <location>
        <begin position="391"/>
        <end position="462"/>
    </location>
</feature>
<keyword evidence="4" id="KW-1185">Reference proteome</keyword>
<reference evidence="3 4" key="1">
    <citation type="submission" date="2018-04" db="EMBL/GenBank/DDBJ databases">
        <title>Genomic Encyclopedia of Archaeal and Bacterial Type Strains, Phase II (KMG-II): from individual species to whole genera.</title>
        <authorList>
            <person name="Goeker M."/>
        </authorList>
    </citation>
    <scope>NUCLEOTIDE SEQUENCE [LARGE SCALE GENOMIC DNA]</scope>
    <source>
        <strain evidence="3 4">DSM 25521</strain>
    </source>
</reference>
<dbReference type="InterPro" id="IPR045851">
    <property type="entry name" value="AMP-bd_C_sf"/>
</dbReference>
<dbReference type="Pfam" id="PF13193">
    <property type="entry name" value="AMP-binding_C"/>
    <property type="match status" value="1"/>
</dbReference>
<dbReference type="InterPro" id="IPR042099">
    <property type="entry name" value="ANL_N_sf"/>
</dbReference>
<dbReference type="Proteomes" id="UP000241808">
    <property type="component" value="Unassembled WGS sequence"/>
</dbReference>
<dbReference type="Gene3D" id="3.30.300.30">
    <property type="match status" value="1"/>
</dbReference>
<organism evidence="3 4">
    <name type="scientific">Phreatobacter oligotrophus</name>
    <dbReference type="NCBI Taxonomy" id="1122261"/>
    <lineage>
        <taxon>Bacteria</taxon>
        <taxon>Pseudomonadati</taxon>
        <taxon>Pseudomonadota</taxon>
        <taxon>Alphaproteobacteria</taxon>
        <taxon>Hyphomicrobiales</taxon>
        <taxon>Phreatobacteraceae</taxon>
        <taxon>Phreatobacter</taxon>
    </lineage>
</organism>
<accession>A0A2T4ZHF1</accession>
<feature type="domain" description="AMP-dependent synthetase/ligase" evidence="1">
    <location>
        <begin position="14"/>
        <end position="331"/>
    </location>
</feature>
<dbReference type="InterPro" id="IPR000873">
    <property type="entry name" value="AMP-dep_synth/lig_dom"/>
</dbReference>
<dbReference type="RefSeq" id="WP_108173891.1">
    <property type="nucleotide sequence ID" value="NZ_PZZL01000001.1"/>
</dbReference>
<name>A0A2T4ZHF1_9HYPH</name>
<dbReference type="GO" id="GO:0031956">
    <property type="term" value="F:medium-chain fatty acid-CoA ligase activity"/>
    <property type="evidence" value="ECO:0007669"/>
    <property type="project" value="TreeGrafter"/>
</dbReference>
<dbReference type="EMBL" id="PZZL01000001">
    <property type="protein sequence ID" value="PTM61411.1"/>
    <property type="molecule type" value="Genomic_DNA"/>
</dbReference>
<dbReference type="GO" id="GO:0006631">
    <property type="term" value="P:fatty acid metabolic process"/>
    <property type="evidence" value="ECO:0007669"/>
    <property type="project" value="TreeGrafter"/>
</dbReference>
<evidence type="ECO:0000313" key="3">
    <source>
        <dbReference type="EMBL" id="PTM61411.1"/>
    </source>
</evidence>
<sequence length="474" mass="49710">MSFVDTVLFHGRLFPRRPAIMTLDRVVTYGMLGDAIHAVSARVLAAGVKPGDRVLLAIDNPVRFVAVAFALMRLGIVIMPIAPGSALAMPMIDAVALIGESPGLVPAGMRMIVAGDDWFQPSGAAYAVDPGASDPNRLAIIAPTSGTTGTTKLIPLSVGEFDRRLHDLYRYQPAPGTERDLMLVGFTSLWALSQSARTLVAARTLGVASSAEDALRMIDLYQMGTILGSPNQLAAMIAALDAVPASLTSLRLVKCGGGQVTPSFARTIRERLCQNLLVIYGSTEAGRTAMANGAAIDSVPGCVGWVIPGRSLEIVDDAGAPVPAGTVGRVRILIEGGGRPLLGSGIEADTTPDWFYPGDLGHVTDDGMLVIVGRADDVINAGGTKVAPERVEELVAGHPAVAEAVAFAKTDGSGIAEIWLAIVPREPVSAEAIIAHCRSRSETLAPRRILFLETMPRAALGKPDRARLRALAAR</sequence>
<dbReference type="Pfam" id="PF00501">
    <property type="entry name" value="AMP-binding"/>
    <property type="match status" value="1"/>
</dbReference>